<proteinExistence type="inferred from homology"/>
<evidence type="ECO:0000256" key="4">
    <source>
        <dbReference type="ARBA" id="ARBA00022737"/>
    </source>
</evidence>
<dbReference type="PANTHER" id="PTHR11129:SF3">
    <property type="entry name" value="PROTEIN PRENYLTRANSFERASE ALPHA SUBUNIT REPEAT-CONTAINING PROTEIN 1"/>
    <property type="match status" value="1"/>
</dbReference>
<organism evidence="5 6">
    <name type="scientific">Rhizopogon vinicolor AM-OR11-026</name>
    <dbReference type="NCBI Taxonomy" id="1314800"/>
    <lineage>
        <taxon>Eukaryota</taxon>
        <taxon>Fungi</taxon>
        <taxon>Dikarya</taxon>
        <taxon>Basidiomycota</taxon>
        <taxon>Agaricomycotina</taxon>
        <taxon>Agaricomycetes</taxon>
        <taxon>Agaricomycetidae</taxon>
        <taxon>Boletales</taxon>
        <taxon>Suillineae</taxon>
        <taxon>Rhizopogonaceae</taxon>
        <taxon>Rhizopogon</taxon>
    </lineage>
</organism>
<dbReference type="SUPFAM" id="SSF48439">
    <property type="entry name" value="Protein prenylyltransferase"/>
    <property type="match status" value="1"/>
</dbReference>
<sequence>MTDTELSSFRLLASLLLRPPATIEVLPGGASTWISDGAEQSLSPFLFMENNLGVPEKELRQSYLFAVRTFAAARKVSELHISESSHPTITPVIQDVIDSSAVLVFMNPAHQTALNARKRLIQRKLIDVGQELKFTAALLSSRHCCKQGELWYHRRWLLQRIYPISSPHQEWSASIAPGSQNFYLASNDLSVEMNIVTRACELYPRNYFGWTHRTICIQSALTSAMHPPTSDVFSEILSKEVISVTQWIESHISDYSAVHHLKSLAHLVEDVETSFLLDNLRRLLPKIGHAVTLVRAFPDHETLWMYLRVFWVEGDITAAFVASFVLPLQGTGMMDEGNKSRECPCGAHHARRFLEWRSHKLK</sequence>
<dbReference type="Pfam" id="PF01239">
    <property type="entry name" value="PPTA"/>
    <property type="match status" value="1"/>
</dbReference>
<evidence type="ECO:0000256" key="3">
    <source>
        <dbReference type="ARBA" id="ARBA00022679"/>
    </source>
</evidence>
<evidence type="ECO:0000256" key="1">
    <source>
        <dbReference type="ARBA" id="ARBA00006734"/>
    </source>
</evidence>
<dbReference type="Gene3D" id="1.25.40.120">
    <property type="entry name" value="Protein prenylyltransferase"/>
    <property type="match status" value="1"/>
</dbReference>
<keyword evidence="3 5" id="KW-0808">Transferase</keyword>
<reference evidence="5 6" key="1">
    <citation type="submission" date="2016-06" db="EMBL/GenBank/DDBJ databases">
        <title>Comparative genomics of the ectomycorrhizal sister species Rhizopogon vinicolor and Rhizopogon vesiculosus (Basidiomycota: Boletales) reveals a divergence of the mating type B locus.</title>
        <authorList>
            <consortium name="DOE Joint Genome Institute"/>
            <person name="Mujic A.B."/>
            <person name="Kuo A."/>
            <person name="Tritt A."/>
            <person name="Lipzen A."/>
            <person name="Chen C."/>
            <person name="Johnson J."/>
            <person name="Sharma A."/>
            <person name="Barry K."/>
            <person name="Grigoriev I.V."/>
            <person name="Spatafora J.W."/>
        </authorList>
    </citation>
    <scope>NUCLEOTIDE SEQUENCE [LARGE SCALE GENOMIC DNA]</scope>
    <source>
        <strain evidence="5 6">AM-OR11-026</strain>
    </source>
</reference>
<dbReference type="AlphaFoldDB" id="A0A1B7NFL1"/>
<evidence type="ECO:0000313" key="5">
    <source>
        <dbReference type="EMBL" id="OAX43668.1"/>
    </source>
</evidence>
<dbReference type="Proteomes" id="UP000092154">
    <property type="component" value="Unassembled WGS sequence"/>
</dbReference>
<dbReference type="InParanoid" id="A0A1B7NFL1"/>
<comment type="similarity">
    <text evidence="1">Belongs to the protein prenyltransferase subunit alpha family.</text>
</comment>
<evidence type="ECO:0000256" key="2">
    <source>
        <dbReference type="ARBA" id="ARBA00022602"/>
    </source>
</evidence>
<keyword evidence="6" id="KW-1185">Reference proteome</keyword>
<dbReference type="EMBL" id="KV448134">
    <property type="protein sequence ID" value="OAX43668.1"/>
    <property type="molecule type" value="Genomic_DNA"/>
</dbReference>
<dbReference type="GO" id="GO:0008318">
    <property type="term" value="F:protein prenyltransferase activity"/>
    <property type="evidence" value="ECO:0007669"/>
    <property type="project" value="InterPro"/>
</dbReference>
<dbReference type="PANTHER" id="PTHR11129">
    <property type="entry name" value="PROTEIN FARNESYLTRANSFERASE ALPHA SUBUNIT/RAB GERANYLGERANYL TRANSFERASE ALPHA SUBUNIT"/>
    <property type="match status" value="1"/>
</dbReference>
<evidence type="ECO:0000313" key="6">
    <source>
        <dbReference type="Proteomes" id="UP000092154"/>
    </source>
</evidence>
<dbReference type="GO" id="GO:0005737">
    <property type="term" value="C:cytoplasm"/>
    <property type="evidence" value="ECO:0007669"/>
    <property type="project" value="TreeGrafter"/>
</dbReference>
<dbReference type="OrthoDB" id="1924260at2759"/>
<gene>
    <name evidence="5" type="ORF">K503DRAFT_87904</name>
</gene>
<protein>
    <submittedName>
        <fullName evidence="5">Protein prenylyltransferase</fullName>
    </submittedName>
</protein>
<dbReference type="InterPro" id="IPR002088">
    <property type="entry name" value="Prenyl_trans_a"/>
</dbReference>
<keyword evidence="2" id="KW-0637">Prenyltransferase</keyword>
<name>A0A1B7NFL1_9AGAM</name>
<keyword evidence="4" id="KW-0677">Repeat</keyword>
<accession>A0A1B7NFL1</accession>